<dbReference type="InterPro" id="IPR042178">
    <property type="entry name" value="Serpin_sf_1"/>
</dbReference>
<dbReference type="CDD" id="cd00172">
    <property type="entry name" value="serpin"/>
    <property type="match status" value="1"/>
</dbReference>
<dbReference type="Gene3D" id="2.30.39.10">
    <property type="entry name" value="Alpha-1-antitrypsin, domain 1"/>
    <property type="match status" value="1"/>
</dbReference>
<dbReference type="KEGG" id="hro:HELRODRAFT_178820"/>
<reference evidence="4 6" key="2">
    <citation type="journal article" date="2013" name="Nature">
        <title>Insights into bilaterian evolution from three spiralian genomes.</title>
        <authorList>
            <person name="Simakov O."/>
            <person name="Marletaz F."/>
            <person name="Cho S.J."/>
            <person name="Edsinger-Gonzales E."/>
            <person name="Havlak P."/>
            <person name="Hellsten U."/>
            <person name="Kuo D.H."/>
            <person name="Larsson T."/>
            <person name="Lv J."/>
            <person name="Arendt D."/>
            <person name="Savage R."/>
            <person name="Osoegawa K."/>
            <person name="de Jong P."/>
            <person name="Grimwood J."/>
            <person name="Chapman J.A."/>
            <person name="Shapiro H."/>
            <person name="Aerts A."/>
            <person name="Otillar R.P."/>
            <person name="Terry A.Y."/>
            <person name="Boore J.L."/>
            <person name="Grigoriev I.V."/>
            <person name="Lindberg D.R."/>
            <person name="Seaver E.C."/>
            <person name="Weisblat D.A."/>
            <person name="Putnam N.H."/>
            <person name="Rokhsar D.S."/>
        </authorList>
    </citation>
    <scope>NUCLEOTIDE SEQUENCE</scope>
</reference>
<dbReference type="InterPro" id="IPR036186">
    <property type="entry name" value="Serpin_sf"/>
</dbReference>
<dbReference type="SUPFAM" id="SSF56574">
    <property type="entry name" value="Serpins"/>
    <property type="match status" value="1"/>
</dbReference>
<dbReference type="Proteomes" id="UP000015101">
    <property type="component" value="Unassembled WGS sequence"/>
</dbReference>
<dbReference type="InterPro" id="IPR023795">
    <property type="entry name" value="Serpin_CS"/>
</dbReference>
<gene>
    <name evidence="5" type="primary">20206975</name>
    <name evidence="4" type="ORF">HELRODRAFT_178820</name>
</gene>
<dbReference type="FunFam" id="2.30.39.10:FF:000002">
    <property type="entry name" value="Serpin family D member 1"/>
    <property type="match status" value="1"/>
</dbReference>
<keyword evidence="6" id="KW-1185">Reference proteome</keyword>
<proteinExistence type="inferred from homology"/>
<dbReference type="OrthoDB" id="1063785at2759"/>
<dbReference type="EnsemblMetazoa" id="HelroT178820">
    <property type="protein sequence ID" value="HelroP178820"/>
    <property type="gene ID" value="HelroG178820"/>
</dbReference>
<evidence type="ECO:0000256" key="1">
    <source>
        <dbReference type="ARBA" id="ARBA00009500"/>
    </source>
</evidence>
<dbReference type="InterPro" id="IPR000215">
    <property type="entry name" value="Serpin_fam"/>
</dbReference>
<name>T1FDS6_HELRO</name>
<dbReference type="PANTHER" id="PTHR11461:SF372">
    <property type="entry name" value="ACCESSORY GLAND PROTEIN ACP76A-RELATED"/>
    <property type="match status" value="1"/>
</dbReference>
<comment type="similarity">
    <text evidence="1 2">Belongs to the serpin family.</text>
</comment>
<sequence>MSNMQHIATAEVGFGLDVYNELIRAQPNDNAFFSPLSLLLALAMTLLGAQENFLTSFNESCHKFYGSYLQLVDFKNKASECELIVNNWVQQKTNNKIKNLIPQGTFNQLTTIVLVNVLHFKGSWHKHFRKSATAEKNFKISQDQTISAPFMNFNNEKIKYYYDDTLESQVLQIPFIGNTANFIVILPNLTKTSLPEMKKKLTSDVIKKISEKVSNWLKAYIEISEEGVEAAAATAVIGMRTSSRVPSLPRVEVNADRPFVFLIKESTLGAVLFMGRLKNPK</sequence>
<evidence type="ECO:0000313" key="5">
    <source>
        <dbReference type="EnsemblMetazoa" id="HelroP178820"/>
    </source>
</evidence>
<dbReference type="CTD" id="20206975"/>
<dbReference type="STRING" id="6412.T1FDS6"/>
<dbReference type="Gene3D" id="3.30.497.10">
    <property type="entry name" value="Antithrombin, subunit I, domain 2"/>
    <property type="match status" value="2"/>
</dbReference>
<evidence type="ECO:0000256" key="2">
    <source>
        <dbReference type="RuleBase" id="RU000411"/>
    </source>
</evidence>
<reference evidence="5" key="3">
    <citation type="submission" date="2015-06" db="UniProtKB">
        <authorList>
            <consortium name="EnsemblMetazoa"/>
        </authorList>
    </citation>
    <scope>IDENTIFICATION</scope>
</reference>
<dbReference type="InterPro" id="IPR023796">
    <property type="entry name" value="Serpin_dom"/>
</dbReference>
<dbReference type="PROSITE" id="PS00284">
    <property type="entry name" value="SERPIN"/>
    <property type="match status" value="1"/>
</dbReference>
<reference evidence="6" key="1">
    <citation type="submission" date="2012-12" db="EMBL/GenBank/DDBJ databases">
        <authorList>
            <person name="Hellsten U."/>
            <person name="Grimwood J."/>
            <person name="Chapman J.A."/>
            <person name="Shapiro H."/>
            <person name="Aerts A."/>
            <person name="Otillar R.P."/>
            <person name="Terry A.Y."/>
            <person name="Boore J.L."/>
            <person name="Simakov O."/>
            <person name="Marletaz F."/>
            <person name="Cho S.-J."/>
            <person name="Edsinger-Gonzales E."/>
            <person name="Havlak P."/>
            <person name="Kuo D.-H."/>
            <person name="Larsson T."/>
            <person name="Lv J."/>
            <person name="Arendt D."/>
            <person name="Savage R."/>
            <person name="Osoegawa K."/>
            <person name="de Jong P."/>
            <person name="Lindberg D.R."/>
            <person name="Seaver E.C."/>
            <person name="Weisblat D.A."/>
            <person name="Putnam N.H."/>
            <person name="Grigoriev I.V."/>
            <person name="Rokhsar D.S."/>
        </authorList>
    </citation>
    <scope>NUCLEOTIDE SEQUENCE</scope>
</reference>
<dbReference type="EMBL" id="AMQM01006563">
    <property type="status" value="NOT_ANNOTATED_CDS"/>
    <property type="molecule type" value="Genomic_DNA"/>
</dbReference>
<dbReference type="eggNOG" id="KOG2392">
    <property type="taxonomic scope" value="Eukaryota"/>
</dbReference>
<evidence type="ECO:0000259" key="3">
    <source>
        <dbReference type="SMART" id="SM00093"/>
    </source>
</evidence>
<evidence type="ECO:0000313" key="6">
    <source>
        <dbReference type="Proteomes" id="UP000015101"/>
    </source>
</evidence>
<evidence type="ECO:0000313" key="4">
    <source>
        <dbReference type="EMBL" id="ESN95904.1"/>
    </source>
</evidence>
<dbReference type="InterPro" id="IPR042185">
    <property type="entry name" value="Serpin_sf_2"/>
</dbReference>
<dbReference type="GeneID" id="20206975"/>
<dbReference type="PANTHER" id="PTHR11461">
    <property type="entry name" value="SERINE PROTEASE INHIBITOR, SERPIN"/>
    <property type="match status" value="1"/>
</dbReference>
<dbReference type="RefSeq" id="XP_009025947.1">
    <property type="nucleotide sequence ID" value="XM_009027699.1"/>
</dbReference>
<dbReference type="GO" id="GO:0004867">
    <property type="term" value="F:serine-type endopeptidase inhibitor activity"/>
    <property type="evidence" value="ECO:0007669"/>
    <property type="project" value="InterPro"/>
</dbReference>
<dbReference type="GO" id="GO:0005615">
    <property type="term" value="C:extracellular space"/>
    <property type="evidence" value="ECO:0000318"/>
    <property type="project" value="GO_Central"/>
</dbReference>
<protein>
    <recommendedName>
        <fullName evidence="3">Serpin domain-containing protein</fullName>
    </recommendedName>
</protein>
<dbReference type="SMART" id="SM00093">
    <property type="entry name" value="SERPIN"/>
    <property type="match status" value="1"/>
</dbReference>
<accession>T1FDS6</accession>
<dbReference type="EMBL" id="KB097496">
    <property type="protein sequence ID" value="ESN95904.1"/>
    <property type="molecule type" value="Genomic_DNA"/>
</dbReference>
<dbReference type="AlphaFoldDB" id="T1FDS6"/>
<organism evidence="5 6">
    <name type="scientific">Helobdella robusta</name>
    <name type="common">Californian leech</name>
    <dbReference type="NCBI Taxonomy" id="6412"/>
    <lineage>
        <taxon>Eukaryota</taxon>
        <taxon>Metazoa</taxon>
        <taxon>Spiralia</taxon>
        <taxon>Lophotrochozoa</taxon>
        <taxon>Annelida</taxon>
        <taxon>Clitellata</taxon>
        <taxon>Hirudinea</taxon>
        <taxon>Rhynchobdellida</taxon>
        <taxon>Glossiphoniidae</taxon>
        <taxon>Helobdella</taxon>
    </lineage>
</organism>
<feature type="domain" description="Serpin" evidence="3">
    <location>
        <begin position="16"/>
        <end position="280"/>
    </location>
</feature>
<dbReference type="OMA" id="FNESCHK"/>
<dbReference type="Pfam" id="PF00079">
    <property type="entry name" value="Serpin"/>
    <property type="match status" value="2"/>
</dbReference>
<dbReference type="HOGENOM" id="CLU_023330_0_2_1"/>
<dbReference type="InParanoid" id="T1FDS6"/>